<keyword evidence="1" id="KW-0805">Transcription regulation</keyword>
<dbReference type="PROSITE" id="PS50943">
    <property type="entry name" value="HTH_CROC1"/>
    <property type="match status" value="2"/>
</dbReference>
<dbReference type="PANTHER" id="PTHR46797">
    <property type="entry name" value="HTH-TYPE TRANSCRIPTIONAL REGULATOR"/>
    <property type="match status" value="1"/>
</dbReference>
<evidence type="ECO:0000313" key="6">
    <source>
        <dbReference type="Proteomes" id="UP000008702"/>
    </source>
</evidence>
<dbReference type="InterPro" id="IPR050807">
    <property type="entry name" value="TransReg_Diox_bact_type"/>
</dbReference>
<evidence type="ECO:0000256" key="3">
    <source>
        <dbReference type="ARBA" id="ARBA00023163"/>
    </source>
</evidence>
<dbReference type="CDD" id="cd00093">
    <property type="entry name" value="HTH_XRE"/>
    <property type="match status" value="2"/>
</dbReference>
<proteinExistence type="predicted"/>
<keyword evidence="6" id="KW-1185">Reference proteome</keyword>
<keyword evidence="3" id="KW-0804">Transcription</keyword>
<dbReference type="SUPFAM" id="SSF47413">
    <property type="entry name" value="lambda repressor-like DNA-binding domains"/>
    <property type="match status" value="2"/>
</dbReference>
<evidence type="ECO:0000256" key="1">
    <source>
        <dbReference type="ARBA" id="ARBA00023015"/>
    </source>
</evidence>
<dbReference type="EMBL" id="AP009256">
    <property type="protein sequence ID" value="BAF40020.1"/>
    <property type="molecule type" value="Genomic_DNA"/>
</dbReference>
<evidence type="ECO:0000256" key="2">
    <source>
        <dbReference type="ARBA" id="ARBA00023125"/>
    </source>
</evidence>
<reference evidence="5 6" key="1">
    <citation type="submission" date="2006-12" db="EMBL/GenBank/DDBJ databases">
        <title>Bifidobacterium adolescentis complete genome sequence.</title>
        <authorList>
            <person name="Suzuki T."/>
            <person name="Tsuda Y."/>
            <person name="Kanou N."/>
            <person name="Inoue T."/>
            <person name="Kumazaki K."/>
            <person name="Nagano S."/>
            <person name="Hirai S."/>
            <person name="Tanaka K."/>
            <person name="Watanabe K."/>
        </authorList>
    </citation>
    <scope>NUCLEOTIDE SEQUENCE [LARGE SCALE GENOMIC DNA]</scope>
    <source>
        <strain evidence="6">ATCC 15703 / DSM 20083 / NCTC 11814 / E194a</strain>
    </source>
</reference>
<dbReference type="DNASU" id="4557161"/>
<gene>
    <name evidence="5" type="ordered locus">BAD_1239</name>
</gene>
<protein>
    <submittedName>
        <fullName evidence="5">Transcriptional regulator</fullName>
    </submittedName>
</protein>
<sequence>MEGGRKPSDNLKGGNGMEALLMGMQEIRLEKGLSLEQLANLSGVDHERLAMFEGNPESVRNMHLDTACQISKALHCNVLDLHPDSGWRGGIHCAEDGLREIRRTRGYTQSELSEMTGIPQPNISWFETGYRSTSGMRLDTARRLSEALQCDPVDFLEK</sequence>
<evidence type="ECO:0000259" key="4">
    <source>
        <dbReference type="PROSITE" id="PS50943"/>
    </source>
</evidence>
<name>A1A2T7_BIFAA</name>
<dbReference type="Gene3D" id="1.10.260.40">
    <property type="entry name" value="lambda repressor-like DNA-binding domains"/>
    <property type="match status" value="2"/>
</dbReference>
<dbReference type="KEGG" id="bad:BAD_1239"/>
<dbReference type="Pfam" id="PF13443">
    <property type="entry name" value="HTH_26"/>
    <property type="match status" value="1"/>
</dbReference>
<dbReference type="HOGENOM" id="CLU_1783123_0_0_11"/>
<accession>A1A2T7</accession>
<dbReference type="SMR" id="A1A2T7"/>
<dbReference type="SMART" id="SM00530">
    <property type="entry name" value="HTH_XRE"/>
    <property type="match status" value="2"/>
</dbReference>
<evidence type="ECO:0000313" key="5">
    <source>
        <dbReference type="EMBL" id="BAF40020.1"/>
    </source>
</evidence>
<dbReference type="PANTHER" id="PTHR46797:SF23">
    <property type="entry name" value="HTH-TYPE TRANSCRIPTIONAL REGULATOR SUTR"/>
    <property type="match status" value="1"/>
</dbReference>
<dbReference type="GO" id="GO:0003677">
    <property type="term" value="F:DNA binding"/>
    <property type="evidence" value="ECO:0007669"/>
    <property type="project" value="UniProtKB-KW"/>
</dbReference>
<dbReference type="InterPro" id="IPR010982">
    <property type="entry name" value="Lambda_DNA-bd_dom_sf"/>
</dbReference>
<dbReference type="Proteomes" id="UP000008702">
    <property type="component" value="Chromosome"/>
</dbReference>
<dbReference type="InterPro" id="IPR001387">
    <property type="entry name" value="Cro/C1-type_HTH"/>
</dbReference>
<dbReference type="GO" id="GO:0003700">
    <property type="term" value="F:DNA-binding transcription factor activity"/>
    <property type="evidence" value="ECO:0007669"/>
    <property type="project" value="TreeGrafter"/>
</dbReference>
<organism evidence="5 6">
    <name type="scientific">Bifidobacterium adolescentis (strain ATCC 15703 / DSM 20083 / NCTC 11814 / E194a)</name>
    <dbReference type="NCBI Taxonomy" id="367928"/>
    <lineage>
        <taxon>Bacteria</taxon>
        <taxon>Bacillati</taxon>
        <taxon>Actinomycetota</taxon>
        <taxon>Actinomycetes</taxon>
        <taxon>Bifidobacteriales</taxon>
        <taxon>Bifidobacteriaceae</taxon>
        <taxon>Bifidobacterium</taxon>
    </lineage>
</organism>
<feature type="domain" description="HTH cro/C1-type" evidence="4">
    <location>
        <begin position="98"/>
        <end position="155"/>
    </location>
</feature>
<dbReference type="AlphaFoldDB" id="A1A2T7"/>
<feature type="domain" description="HTH cro/C1-type" evidence="4">
    <location>
        <begin position="24"/>
        <end position="81"/>
    </location>
</feature>
<dbReference type="GO" id="GO:0005829">
    <property type="term" value="C:cytosol"/>
    <property type="evidence" value="ECO:0007669"/>
    <property type="project" value="TreeGrafter"/>
</dbReference>
<keyword evidence="2" id="KW-0238">DNA-binding</keyword>